<dbReference type="Pfam" id="PF00067">
    <property type="entry name" value="p450"/>
    <property type="match status" value="1"/>
</dbReference>
<feature type="binding site" description="axial binding residue" evidence="5">
    <location>
        <position position="439"/>
    </location>
    <ligand>
        <name>heme</name>
        <dbReference type="ChEBI" id="CHEBI:30413"/>
    </ligand>
    <ligandPart>
        <name>Fe</name>
        <dbReference type="ChEBI" id="CHEBI:18248"/>
    </ligandPart>
</feature>
<dbReference type="PROSITE" id="PS00086">
    <property type="entry name" value="CYTOCHROME_P450"/>
    <property type="match status" value="1"/>
</dbReference>
<dbReference type="PRINTS" id="PR00463">
    <property type="entry name" value="EP450I"/>
</dbReference>
<keyword evidence="2 5" id="KW-0479">Metal-binding</keyword>
<dbReference type="PANTHER" id="PTHR47950:SF44">
    <property type="entry name" value="CYTOCHROME P450, FAMILY 76, SUBFAMILY C, POLYPEPTIDE 5-RELATED"/>
    <property type="match status" value="1"/>
</dbReference>
<evidence type="ECO:0000256" key="4">
    <source>
        <dbReference type="ARBA" id="ARBA00023004"/>
    </source>
</evidence>
<name>A0AAN7R661_TRANT</name>
<reference evidence="8 9" key="1">
    <citation type="journal article" date="2023" name="Hortic Res">
        <title>Pangenome of water caltrop reveals structural variations and asymmetric subgenome divergence after allopolyploidization.</title>
        <authorList>
            <person name="Zhang X."/>
            <person name="Chen Y."/>
            <person name="Wang L."/>
            <person name="Yuan Y."/>
            <person name="Fang M."/>
            <person name="Shi L."/>
            <person name="Lu R."/>
            <person name="Comes H.P."/>
            <person name="Ma Y."/>
            <person name="Chen Y."/>
            <person name="Huang G."/>
            <person name="Zhou Y."/>
            <person name="Zheng Z."/>
            <person name="Qiu Y."/>
        </authorList>
    </citation>
    <scope>NUCLEOTIDE SEQUENCE [LARGE SCALE GENOMIC DNA]</scope>
    <source>
        <strain evidence="8">F231</strain>
    </source>
</reference>
<evidence type="ECO:0000256" key="1">
    <source>
        <dbReference type="ARBA" id="ARBA00010617"/>
    </source>
</evidence>
<dbReference type="PANTHER" id="PTHR47950">
    <property type="entry name" value="CYTOCHROME P450, FAMILY 76, SUBFAMILY C, POLYPEPTIDE 5-RELATED"/>
    <property type="match status" value="1"/>
</dbReference>
<keyword evidence="4 5" id="KW-0408">Iron</keyword>
<feature type="signal peptide" evidence="7">
    <location>
        <begin position="1"/>
        <end position="22"/>
    </location>
</feature>
<evidence type="ECO:0000313" key="9">
    <source>
        <dbReference type="Proteomes" id="UP001346149"/>
    </source>
</evidence>
<dbReference type="SUPFAM" id="SSF48264">
    <property type="entry name" value="Cytochrome P450"/>
    <property type="match status" value="1"/>
</dbReference>
<protein>
    <submittedName>
        <fullName evidence="8">Uncharacterized protein</fullName>
    </submittedName>
</protein>
<dbReference type="CDD" id="cd11073">
    <property type="entry name" value="CYP76-like"/>
    <property type="match status" value="1"/>
</dbReference>
<evidence type="ECO:0000256" key="6">
    <source>
        <dbReference type="RuleBase" id="RU000461"/>
    </source>
</evidence>
<dbReference type="AlphaFoldDB" id="A0AAN7R661"/>
<keyword evidence="3 6" id="KW-0560">Oxidoreductase</keyword>
<organism evidence="8 9">
    <name type="scientific">Trapa natans</name>
    <name type="common">Water chestnut</name>
    <dbReference type="NCBI Taxonomy" id="22666"/>
    <lineage>
        <taxon>Eukaryota</taxon>
        <taxon>Viridiplantae</taxon>
        <taxon>Streptophyta</taxon>
        <taxon>Embryophyta</taxon>
        <taxon>Tracheophyta</taxon>
        <taxon>Spermatophyta</taxon>
        <taxon>Magnoliopsida</taxon>
        <taxon>eudicotyledons</taxon>
        <taxon>Gunneridae</taxon>
        <taxon>Pentapetalae</taxon>
        <taxon>rosids</taxon>
        <taxon>malvids</taxon>
        <taxon>Myrtales</taxon>
        <taxon>Lythraceae</taxon>
        <taxon>Trapa</taxon>
    </lineage>
</organism>
<dbReference type="EMBL" id="JAXQNO010000008">
    <property type="protein sequence ID" value="KAK4793429.1"/>
    <property type="molecule type" value="Genomic_DNA"/>
</dbReference>
<feature type="chain" id="PRO_5042942982" evidence="7">
    <location>
        <begin position="23"/>
        <end position="496"/>
    </location>
</feature>
<evidence type="ECO:0000256" key="7">
    <source>
        <dbReference type="SAM" id="SignalP"/>
    </source>
</evidence>
<dbReference type="PRINTS" id="PR00385">
    <property type="entry name" value="P450"/>
</dbReference>
<dbReference type="GO" id="GO:0005506">
    <property type="term" value="F:iron ion binding"/>
    <property type="evidence" value="ECO:0007669"/>
    <property type="project" value="InterPro"/>
</dbReference>
<comment type="caution">
    <text evidence="8">The sequence shown here is derived from an EMBL/GenBank/DDBJ whole genome shotgun (WGS) entry which is preliminary data.</text>
</comment>
<keyword evidence="6" id="KW-0503">Monooxygenase</keyword>
<accession>A0AAN7R661</accession>
<dbReference type="GO" id="GO:0020037">
    <property type="term" value="F:heme binding"/>
    <property type="evidence" value="ECO:0007669"/>
    <property type="project" value="InterPro"/>
</dbReference>
<sequence>MEFPQALTLLALLLICIHLLLRHTGRPRGGGLPPGPRPLPLLGNILDLGGSPHRAMAELARKFGPVMTLRLGTVTTVVVSSREAARETFLKNDRALSSRTTPDAVRARDHYKHSLVWLPPTAKWKTLRRLCSMHIFSRQKLNGTENLRRMKIDELLDHLRKCAAAGRAVDVGQVVFTTVLNLMWNTLFSVDLLNLHERESGMEMKELLGRVMEEGGRLNVSDFFPALRWIDLQGVRRRMEGHLNRLFEVFDVIIKEKMQARASTGWSPSQASDMLDSLLDLRDSLELSWEDINSLLADLVVAGVDSTSAVVEWAMAQLLRHPEKMAKARAEMENVLGRVSEVRESDIQRLPYLQAVVKEILRLYQPLDLPHQADEEVELCGFKIPKGTRILVNLWTMGRDTRVWEDPDRFDPDRFLKLDMDIKGADFELIPFGSGRRICPGMPLAYRMVHLILGSLIRSFEWKLGNGETPETLDMTEKFGIALHKAKPLYSIPTEL</sequence>
<dbReference type="InterPro" id="IPR002401">
    <property type="entry name" value="Cyt_P450_E_grp-I"/>
</dbReference>
<dbReference type="InterPro" id="IPR036396">
    <property type="entry name" value="Cyt_P450_sf"/>
</dbReference>
<dbReference type="Gene3D" id="1.10.630.10">
    <property type="entry name" value="Cytochrome P450"/>
    <property type="match status" value="1"/>
</dbReference>
<dbReference type="FunFam" id="1.10.630.10:FF:000007">
    <property type="entry name" value="Cytochrome P450 76C4"/>
    <property type="match status" value="1"/>
</dbReference>
<dbReference type="Proteomes" id="UP001346149">
    <property type="component" value="Unassembled WGS sequence"/>
</dbReference>
<dbReference type="InterPro" id="IPR017972">
    <property type="entry name" value="Cyt_P450_CS"/>
</dbReference>
<evidence type="ECO:0000256" key="2">
    <source>
        <dbReference type="ARBA" id="ARBA00022723"/>
    </source>
</evidence>
<dbReference type="InterPro" id="IPR001128">
    <property type="entry name" value="Cyt_P450"/>
</dbReference>
<comment type="cofactor">
    <cofactor evidence="5">
        <name>heme</name>
        <dbReference type="ChEBI" id="CHEBI:30413"/>
    </cofactor>
</comment>
<dbReference type="GO" id="GO:0016705">
    <property type="term" value="F:oxidoreductase activity, acting on paired donors, with incorporation or reduction of molecular oxygen"/>
    <property type="evidence" value="ECO:0007669"/>
    <property type="project" value="InterPro"/>
</dbReference>
<gene>
    <name evidence="8" type="ORF">SAY86_023864</name>
</gene>
<proteinExistence type="inferred from homology"/>
<keyword evidence="5 6" id="KW-0349">Heme</keyword>
<evidence type="ECO:0000256" key="5">
    <source>
        <dbReference type="PIRSR" id="PIRSR602401-1"/>
    </source>
</evidence>
<evidence type="ECO:0000256" key="3">
    <source>
        <dbReference type="ARBA" id="ARBA00023002"/>
    </source>
</evidence>
<dbReference type="GO" id="GO:0004497">
    <property type="term" value="F:monooxygenase activity"/>
    <property type="evidence" value="ECO:0007669"/>
    <property type="project" value="UniProtKB-KW"/>
</dbReference>
<comment type="similarity">
    <text evidence="1 6">Belongs to the cytochrome P450 family.</text>
</comment>
<keyword evidence="7" id="KW-0732">Signal</keyword>
<keyword evidence="9" id="KW-1185">Reference proteome</keyword>
<evidence type="ECO:0000313" key="8">
    <source>
        <dbReference type="EMBL" id="KAK4793429.1"/>
    </source>
</evidence>